<dbReference type="Proteomes" id="UP001208570">
    <property type="component" value="Unassembled WGS sequence"/>
</dbReference>
<feature type="compositionally biased region" description="Polar residues" evidence="7">
    <location>
        <begin position="13"/>
        <end position="29"/>
    </location>
</feature>
<dbReference type="GO" id="GO:0016020">
    <property type="term" value="C:membrane"/>
    <property type="evidence" value="ECO:0007669"/>
    <property type="project" value="UniProtKB-SubCell"/>
</dbReference>
<name>A0AAD9K7N6_9ANNE</name>
<feature type="region of interest" description="Disordered" evidence="7">
    <location>
        <begin position="1"/>
        <end position="35"/>
    </location>
</feature>
<keyword evidence="6 8" id="KW-0472">Membrane</keyword>
<evidence type="ECO:0000313" key="9">
    <source>
        <dbReference type="EMBL" id="KAK2166429.1"/>
    </source>
</evidence>
<comment type="caution">
    <text evidence="9">The sequence shown here is derived from an EMBL/GenBank/DDBJ whole genome shotgun (WGS) entry which is preliminary data.</text>
</comment>
<dbReference type="EMBL" id="JAODUP010000039">
    <property type="protein sequence ID" value="KAK2166429.1"/>
    <property type="molecule type" value="Genomic_DNA"/>
</dbReference>
<accession>A0AAD9K7N6</accession>
<evidence type="ECO:0000256" key="8">
    <source>
        <dbReference type="SAM" id="Phobius"/>
    </source>
</evidence>
<evidence type="ECO:0000256" key="1">
    <source>
        <dbReference type="ARBA" id="ARBA00004167"/>
    </source>
</evidence>
<dbReference type="AlphaFoldDB" id="A0AAD9K7N6"/>
<protein>
    <recommendedName>
        <fullName evidence="3">Small integral membrane protein 8</fullName>
    </recommendedName>
</protein>
<feature type="compositionally biased region" description="Basic and acidic residues" evidence="7">
    <location>
        <begin position="1"/>
        <end position="10"/>
    </location>
</feature>
<evidence type="ECO:0000313" key="10">
    <source>
        <dbReference type="Proteomes" id="UP001208570"/>
    </source>
</evidence>
<organism evidence="9 10">
    <name type="scientific">Paralvinella palmiformis</name>
    <dbReference type="NCBI Taxonomy" id="53620"/>
    <lineage>
        <taxon>Eukaryota</taxon>
        <taxon>Metazoa</taxon>
        <taxon>Spiralia</taxon>
        <taxon>Lophotrochozoa</taxon>
        <taxon>Annelida</taxon>
        <taxon>Polychaeta</taxon>
        <taxon>Sedentaria</taxon>
        <taxon>Canalipalpata</taxon>
        <taxon>Terebellida</taxon>
        <taxon>Terebelliformia</taxon>
        <taxon>Alvinellidae</taxon>
        <taxon>Paralvinella</taxon>
    </lineage>
</organism>
<dbReference type="PANTHER" id="PTHR14274:SF1">
    <property type="entry name" value="SMALL INTEGRAL MEMBRANE PROTEIN 8"/>
    <property type="match status" value="1"/>
</dbReference>
<evidence type="ECO:0000256" key="6">
    <source>
        <dbReference type="ARBA" id="ARBA00023136"/>
    </source>
</evidence>
<comment type="similarity">
    <text evidence="2">Belongs to the SMIM8 family.</text>
</comment>
<evidence type="ECO:0000256" key="3">
    <source>
        <dbReference type="ARBA" id="ARBA00014451"/>
    </source>
</evidence>
<dbReference type="Pfam" id="PF14937">
    <property type="entry name" value="DUF4500"/>
    <property type="match status" value="1"/>
</dbReference>
<sequence length="108" mass="12143">MKQKISERVKAQGGSSTSNMKVEASSSKSGFREPGWRRLDSTAAFRAVNPELFIKPNKVVMSIGVAAIVGCVAYIGYLNLKTDKTKETYLAINEKDELQRHYRTSRWD</sequence>
<keyword evidence="10" id="KW-1185">Reference proteome</keyword>
<comment type="subcellular location">
    <subcellularLocation>
        <location evidence="1">Membrane</location>
        <topology evidence="1">Single-pass membrane protein</topology>
    </subcellularLocation>
</comment>
<gene>
    <name evidence="9" type="ORF">LSH36_39g09066</name>
</gene>
<evidence type="ECO:0000256" key="4">
    <source>
        <dbReference type="ARBA" id="ARBA00022692"/>
    </source>
</evidence>
<keyword evidence="4 8" id="KW-0812">Transmembrane</keyword>
<proteinExistence type="inferred from homology"/>
<evidence type="ECO:0000256" key="2">
    <source>
        <dbReference type="ARBA" id="ARBA00009328"/>
    </source>
</evidence>
<evidence type="ECO:0000256" key="5">
    <source>
        <dbReference type="ARBA" id="ARBA00022989"/>
    </source>
</evidence>
<evidence type="ECO:0000256" key="7">
    <source>
        <dbReference type="SAM" id="MobiDB-lite"/>
    </source>
</evidence>
<reference evidence="9" key="1">
    <citation type="journal article" date="2023" name="Mol. Biol. Evol.">
        <title>Third-Generation Sequencing Reveals the Adaptive Role of the Epigenome in Three Deep-Sea Polychaetes.</title>
        <authorList>
            <person name="Perez M."/>
            <person name="Aroh O."/>
            <person name="Sun Y."/>
            <person name="Lan Y."/>
            <person name="Juniper S.K."/>
            <person name="Young C.R."/>
            <person name="Angers B."/>
            <person name="Qian P.Y."/>
        </authorList>
    </citation>
    <scope>NUCLEOTIDE SEQUENCE</scope>
    <source>
        <strain evidence="9">P08H-3</strain>
    </source>
</reference>
<keyword evidence="5 8" id="KW-1133">Transmembrane helix</keyword>
<dbReference type="PANTHER" id="PTHR14274">
    <property type="entry name" value="SMALL INTEGRAL MEMBRANE PROTEIN 8"/>
    <property type="match status" value="1"/>
</dbReference>
<feature type="transmembrane region" description="Helical" evidence="8">
    <location>
        <begin position="59"/>
        <end position="80"/>
    </location>
</feature>
<dbReference type="InterPro" id="IPR026686">
    <property type="entry name" value="UPF0708"/>
</dbReference>